<sequence length="390" mass="42731">MTTIERYKGMDRVMARLESVRKRHFLVQLAQAGAGMLTLGLGTLVVLGTMGFWPSQPPAALRWPMLIAALGLWVLGLGWFALRTIRRRLNYAQTARLIEQGVGEVRNGLINAVQLSTDQMQPSPAMVQKVIDETLRRTAKVPLARAVKMRSLKRWTISASTAAAVMLVFAIFWGPQLQRGLAAAFNPGGYVRHVGSVKLISLTPGDTTVFAGEDLTIVAKVVNPDRRRLIGRVQRAGRPGALPAFASPDRSTFSCPLGKAEQTFQYAVRIGDSKFPADRPYYTVTVLQRVDVEGLDLLYRFPKYTNKPDENVVNADGPIEAPVGTTVKATLRLSAPVPAVVLVTRSDRKIAMRADSDGKAYTGILHVTGDDAYRIVLTDSAGRRLQQLPD</sequence>
<reference evidence="2" key="1">
    <citation type="journal article" date="2015" name="Nature">
        <title>Complex archaea that bridge the gap between prokaryotes and eukaryotes.</title>
        <authorList>
            <person name="Spang A."/>
            <person name="Saw J.H."/>
            <person name="Jorgensen S.L."/>
            <person name="Zaremba-Niedzwiedzka K."/>
            <person name="Martijn J."/>
            <person name="Lind A.E."/>
            <person name="van Eijk R."/>
            <person name="Schleper C."/>
            <person name="Guy L."/>
            <person name="Ettema T.J."/>
        </authorList>
    </citation>
    <scope>NUCLEOTIDE SEQUENCE</scope>
</reference>
<evidence type="ECO:0000313" key="2">
    <source>
        <dbReference type="EMBL" id="KKK91067.1"/>
    </source>
</evidence>
<evidence type="ECO:0008006" key="3">
    <source>
        <dbReference type="Google" id="ProtNLM"/>
    </source>
</evidence>
<name>A0A0F8ZB85_9ZZZZ</name>
<keyword evidence="1" id="KW-0812">Transmembrane</keyword>
<dbReference type="EMBL" id="LAZR01048817">
    <property type="protein sequence ID" value="KKK91067.1"/>
    <property type="molecule type" value="Genomic_DNA"/>
</dbReference>
<keyword evidence="1" id="KW-1133">Transmembrane helix</keyword>
<comment type="caution">
    <text evidence="2">The sequence shown here is derived from an EMBL/GenBank/DDBJ whole genome shotgun (WGS) entry which is preliminary data.</text>
</comment>
<dbReference type="AlphaFoldDB" id="A0A0F8ZB85"/>
<feature type="transmembrane region" description="Helical" evidence="1">
    <location>
        <begin position="155"/>
        <end position="174"/>
    </location>
</feature>
<keyword evidence="1" id="KW-0472">Membrane</keyword>
<proteinExistence type="predicted"/>
<organism evidence="2">
    <name type="scientific">marine sediment metagenome</name>
    <dbReference type="NCBI Taxonomy" id="412755"/>
    <lineage>
        <taxon>unclassified sequences</taxon>
        <taxon>metagenomes</taxon>
        <taxon>ecological metagenomes</taxon>
    </lineage>
</organism>
<protein>
    <recommendedName>
        <fullName evidence="3">DUF4175 domain-containing protein</fullName>
    </recommendedName>
</protein>
<evidence type="ECO:0000256" key="1">
    <source>
        <dbReference type="SAM" id="Phobius"/>
    </source>
</evidence>
<feature type="transmembrane region" description="Helical" evidence="1">
    <location>
        <begin position="65"/>
        <end position="82"/>
    </location>
</feature>
<accession>A0A0F8ZB85</accession>
<feature type="non-terminal residue" evidence="2">
    <location>
        <position position="390"/>
    </location>
</feature>
<gene>
    <name evidence="2" type="ORF">LCGC14_2716690</name>
</gene>
<feature type="transmembrane region" description="Helical" evidence="1">
    <location>
        <begin position="25"/>
        <end position="53"/>
    </location>
</feature>